<dbReference type="Pfam" id="PF01174">
    <property type="entry name" value="SNO"/>
    <property type="match status" value="1"/>
</dbReference>
<keyword evidence="9" id="KW-1185">Reference proteome</keyword>
<keyword evidence="2 5" id="KW-0663">Pyridoxal phosphate</keyword>
<dbReference type="STRING" id="1603555.SU86_008455"/>
<dbReference type="CDD" id="cd01749">
    <property type="entry name" value="GATase1_PB"/>
    <property type="match status" value="1"/>
</dbReference>
<evidence type="ECO:0000256" key="4">
    <source>
        <dbReference type="ARBA" id="ARBA00023239"/>
    </source>
</evidence>
<reference evidence="8 9" key="1">
    <citation type="journal article" date="2016" name="Sci. Rep.">
        <title>A novel ammonia-oxidizing archaeon from wastewater treatment plant: Its enrichment, physiological and genomic characteristics.</title>
        <authorList>
            <person name="Li Y."/>
            <person name="Ding K."/>
            <person name="Wen X."/>
            <person name="Zhang B."/>
            <person name="Shen B."/>
            <person name="Yang Y."/>
        </authorList>
    </citation>
    <scope>NUCLEOTIDE SEQUENCE [LARGE SCALE GENOMIC DNA]</scope>
    <source>
        <strain evidence="8 9">SAT1</strain>
    </source>
</reference>
<dbReference type="InterPro" id="IPR029062">
    <property type="entry name" value="Class_I_gatase-like"/>
</dbReference>
<comment type="function">
    <text evidence="5">Catalyzes the hydrolysis of glutamine to glutamate and ammonia as part of the biosynthesis of pyridoxal 5'-phosphate. The resulting ammonia molecule is channeled to the active site of PdxS.</text>
</comment>
<evidence type="ECO:0000256" key="6">
    <source>
        <dbReference type="PIRSR" id="PIRSR005639-1"/>
    </source>
</evidence>
<name>A0A3G1B2K5_9ARCH</name>
<sequence length="208" mass="22375">MSVNIGVLGMQGDVAENIAATRTALAKAGMKGTVKQVKTPSEISKLDGLIIPGGESTMIGQMSLVNGAIKTIKDKIQKGMPVFGICAGLILLSKNAKDRVVGKMDQPLLDLLDVRVERNSFGRQRDSFEAEITAQPLGIVTSRGIFIRAPSIEGMGKDVQTVSKFNEKVVAVKQGNILGVAFHPELTSDVSWHKYFVSMIKPAKKPQK</sequence>
<dbReference type="GO" id="GO:0006543">
    <property type="term" value="P:L-glutamine catabolic process"/>
    <property type="evidence" value="ECO:0007669"/>
    <property type="project" value="UniProtKB-UniRule"/>
</dbReference>
<dbReference type="FunFam" id="3.40.50.880:FF:000041">
    <property type="entry name" value="Glutamine amidotransferase subunit pdxT, putative"/>
    <property type="match status" value="1"/>
</dbReference>
<feature type="active site" description="Charge relay system" evidence="5 6">
    <location>
        <position position="185"/>
    </location>
</feature>
<dbReference type="OrthoDB" id="26717at2157"/>
<dbReference type="GO" id="GO:0004359">
    <property type="term" value="F:glutaminase activity"/>
    <property type="evidence" value="ECO:0007669"/>
    <property type="project" value="UniProtKB-UniRule"/>
</dbReference>
<comment type="pathway">
    <text evidence="5">Cofactor biosynthesis; pyridoxal 5'-phosphate biosynthesis.</text>
</comment>
<dbReference type="Gene3D" id="3.40.50.880">
    <property type="match status" value="1"/>
</dbReference>
<dbReference type="AlphaFoldDB" id="A0A3G1B2K5"/>
<evidence type="ECO:0000256" key="2">
    <source>
        <dbReference type="ARBA" id="ARBA00022898"/>
    </source>
</evidence>
<evidence type="ECO:0000256" key="7">
    <source>
        <dbReference type="PIRSR" id="PIRSR005639-2"/>
    </source>
</evidence>
<dbReference type="GO" id="GO:0008614">
    <property type="term" value="P:pyridoxine metabolic process"/>
    <property type="evidence" value="ECO:0007669"/>
    <property type="project" value="TreeGrafter"/>
</dbReference>
<feature type="binding site" evidence="5 7">
    <location>
        <position position="118"/>
    </location>
    <ligand>
        <name>L-glutamine</name>
        <dbReference type="ChEBI" id="CHEBI:58359"/>
    </ligand>
</feature>
<keyword evidence="8" id="KW-0808">Transferase</keyword>
<accession>A0A3G1B2K5</accession>
<dbReference type="GeneID" id="24874591"/>
<dbReference type="PROSITE" id="PS51273">
    <property type="entry name" value="GATASE_TYPE_1"/>
    <property type="match status" value="1"/>
</dbReference>
<keyword evidence="4 5" id="KW-0456">Lyase</keyword>
<dbReference type="InterPro" id="IPR002161">
    <property type="entry name" value="PdxT/SNO"/>
</dbReference>
<feature type="binding site" evidence="5 7">
    <location>
        <begin position="147"/>
        <end position="148"/>
    </location>
    <ligand>
        <name>L-glutamine</name>
        <dbReference type="ChEBI" id="CHEBI:58359"/>
    </ligand>
</feature>
<dbReference type="SUPFAM" id="SSF52317">
    <property type="entry name" value="Class I glutamine amidotransferase-like"/>
    <property type="match status" value="1"/>
</dbReference>
<dbReference type="GO" id="GO:0042823">
    <property type="term" value="P:pyridoxal phosphate biosynthetic process"/>
    <property type="evidence" value="ECO:0007669"/>
    <property type="project" value="UniProtKB-UniRule"/>
</dbReference>
<comment type="subunit">
    <text evidence="5">In the presence of PdxS, forms a dodecamer of heterodimers. Only shows activity in the heterodimer.</text>
</comment>
<dbReference type="Proteomes" id="UP000266745">
    <property type="component" value="Chromosome"/>
</dbReference>
<dbReference type="GO" id="GO:1903600">
    <property type="term" value="C:glutaminase complex"/>
    <property type="evidence" value="ECO:0007669"/>
    <property type="project" value="TreeGrafter"/>
</dbReference>
<evidence type="ECO:0000313" key="8">
    <source>
        <dbReference type="EMBL" id="AJZ76379.1"/>
    </source>
</evidence>
<dbReference type="PIRSF" id="PIRSF005639">
    <property type="entry name" value="Glut_amidoT_SNO"/>
    <property type="match status" value="1"/>
</dbReference>
<evidence type="ECO:0000256" key="1">
    <source>
        <dbReference type="ARBA" id="ARBA00022801"/>
    </source>
</evidence>
<feature type="active site" description="Charge relay system" evidence="5 6">
    <location>
        <position position="183"/>
    </location>
</feature>
<keyword evidence="1 5" id="KW-0378">Hydrolase</keyword>
<dbReference type="UniPathway" id="UPA00245"/>
<evidence type="ECO:0000256" key="5">
    <source>
        <dbReference type="HAMAP-Rule" id="MF_01615"/>
    </source>
</evidence>
<protein>
    <recommendedName>
        <fullName evidence="5">Pyridoxal 5'-phosphate synthase subunit PdxT</fullName>
        <ecNumber evidence="5">4.3.3.6</ecNumber>
    </recommendedName>
    <alternativeName>
        <fullName evidence="5">Pdx2</fullName>
    </alternativeName>
    <alternativeName>
        <fullName evidence="5">Pyridoxal 5'-phosphate synthase glutaminase subunit</fullName>
        <ecNumber evidence="5">3.5.1.2</ecNumber>
    </alternativeName>
</protein>
<dbReference type="GO" id="GO:0016740">
    <property type="term" value="F:transferase activity"/>
    <property type="evidence" value="ECO:0007669"/>
    <property type="project" value="UniProtKB-KW"/>
</dbReference>
<comment type="catalytic activity">
    <reaction evidence="5">
        <text>L-glutamine + H2O = L-glutamate + NH4(+)</text>
        <dbReference type="Rhea" id="RHEA:15889"/>
        <dbReference type="ChEBI" id="CHEBI:15377"/>
        <dbReference type="ChEBI" id="CHEBI:28938"/>
        <dbReference type="ChEBI" id="CHEBI:29985"/>
        <dbReference type="ChEBI" id="CHEBI:58359"/>
        <dbReference type="EC" id="3.5.1.2"/>
    </reaction>
</comment>
<dbReference type="RefSeq" id="WP_048187099.1">
    <property type="nucleotide sequence ID" value="NZ_CP011097.1"/>
</dbReference>
<dbReference type="KEGG" id="tah:SU86_008455"/>
<keyword evidence="3 5" id="KW-0315">Glutamine amidotransferase</keyword>
<dbReference type="EC" id="4.3.3.6" evidence="5"/>
<dbReference type="PROSITE" id="PS51274">
    <property type="entry name" value="GATASE_COBBQ"/>
    <property type="match status" value="1"/>
</dbReference>
<dbReference type="PROSITE" id="PS51130">
    <property type="entry name" value="PDXT_SNO_2"/>
    <property type="match status" value="1"/>
</dbReference>
<dbReference type="HAMAP" id="MF_01615">
    <property type="entry name" value="PdxT"/>
    <property type="match status" value="1"/>
</dbReference>
<feature type="active site" description="Nucleophile" evidence="5 6">
    <location>
        <position position="86"/>
    </location>
</feature>
<dbReference type="NCBIfam" id="TIGR03800">
    <property type="entry name" value="PLP_synth_Pdx2"/>
    <property type="match status" value="1"/>
</dbReference>
<dbReference type="GO" id="GO:0036381">
    <property type="term" value="F:pyridoxal 5'-phosphate synthase (glutamine hydrolysing) activity"/>
    <property type="evidence" value="ECO:0007669"/>
    <property type="project" value="UniProtKB-UniRule"/>
</dbReference>
<evidence type="ECO:0000256" key="3">
    <source>
        <dbReference type="ARBA" id="ARBA00022962"/>
    </source>
</evidence>
<gene>
    <name evidence="5" type="primary">pdxT</name>
    <name evidence="8" type="ORF">SU86_008455</name>
</gene>
<dbReference type="PANTHER" id="PTHR31559">
    <property type="entry name" value="PYRIDOXAL 5'-PHOSPHATE SYNTHASE SUBUNIT SNO"/>
    <property type="match status" value="1"/>
</dbReference>
<dbReference type="EMBL" id="CP011097">
    <property type="protein sequence ID" value="AJZ76379.1"/>
    <property type="molecule type" value="Genomic_DNA"/>
</dbReference>
<comment type="similarity">
    <text evidence="5">Belongs to the glutaminase PdxT/SNO family.</text>
</comment>
<organism evidence="8 9">
    <name type="scientific">Candidatus Nitrosotenuis cloacae</name>
    <dbReference type="NCBI Taxonomy" id="1603555"/>
    <lineage>
        <taxon>Archaea</taxon>
        <taxon>Nitrososphaerota</taxon>
        <taxon>Candidatus Nitrosotenuis</taxon>
    </lineage>
</organism>
<dbReference type="PANTHER" id="PTHR31559:SF0">
    <property type="entry name" value="PYRIDOXAL 5'-PHOSPHATE SYNTHASE SUBUNIT SNO1-RELATED"/>
    <property type="match status" value="1"/>
</dbReference>
<dbReference type="GO" id="GO:0005829">
    <property type="term" value="C:cytosol"/>
    <property type="evidence" value="ECO:0007669"/>
    <property type="project" value="TreeGrafter"/>
</dbReference>
<proteinExistence type="inferred from homology"/>
<evidence type="ECO:0000313" key="9">
    <source>
        <dbReference type="Proteomes" id="UP000266745"/>
    </source>
</evidence>
<comment type="catalytic activity">
    <reaction evidence="5">
        <text>aldehydo-D-ribose 5-phosphate + D-glyceraldehyde 3-phosphate + L-glutamine = pyridoxal 5'-phosphate + L-glutamate + phosphate + 3 H2O + H(+)</text>
        <dbReference type="Rhea" id="RHEA:31507"/>
        <dbReference type="ChEBI" id="CHEBI:15377"/>
        <dbReference type="ChEBI" id="CHEBI:15378"/>
        <dbReference type="ChEBI" id="CHEBI:29985"/>
        <dbReference type="ChEBI" id="CHEBI:43474"/>
        <dbReference type="ChEBI" id="CHEBI:58273"/>
        <dbReference type="ChEBI" id="CHEBI:58359"/>
        <dbReference type="ChEBI" id="CHEBI:59776"/>
        <dbReference type="ChEBI" id="CHEBI:597326"/>
        <dbReference type="EC" id="4.3.3.6"/>
    </reaction>
</comment>
<feature type="binding site" evidence="5 7">
    <location>
        <begin position="54"/>
        <end position="56"/>
    </location>
    <ligand>
        <name>L-glutamine</name>
        <dbReference type="ChEBI" id="CHEBI:58359"/>
    </ligand>
</feature>
<dbReference type="EC" id="3.5.1.2" evidence="5"/>